<gene>
    <name evidence="1" type="ORF">ACFORF_09420</name>
</gene>
<dbReference type="RefSeq" id="WP_380427645.1">
    <property type="nucleotide sequence ID" value="NZ_JBHRZV010000052.1"/>
</dbReference>
<evidence type="ECO:0000313" key="2">
    <source>
        <dbReference type="Proteomes" id="UP001595807"/>
    </source>
</evidence>
<protein>
    <submittedName>
        <fullName evidence="1">Uncharacterized protein</fullName>
    </submittedName>
</protein>
<keyword evidence="2" id="KW-1185">Reference proteome</keyword>
<organism evidence="1 2">
    <name type="scientific">Streptococcus caprae</name>
    <dbReference type="NCBI Taxonomy" id="1640501"/>
    <lineage>
        <taxon>Bacteria</taxon>
        <taxon>Bacillati</taxon>
        <taxon>Bacillota</taxon>
        <taxon>Bacilli</taxon>
        <taxon>Lactobacillales</taxon>
        <taxon>Streptococcaceae</taxon>
        <taxon>Streptococcus</taxon>
    </lineage>
</organism>
<proteinExistence type="predicted"/>
<sequence>MDKTYLKTIIVTCKFPGCNKGPVKVGGNYCANHAKLVNQSQTQLGRTVSGAAMTGLALYQKYKPNIDQAFGKLIDETETITAILEPKVAEIKPKLKNLAKQSLEKVQNLTRK</sequence>
<comment type="caution">
    <text evidence="1">The sequence shown here is derived from an EMBL/GenBank/DDBJ whole genome shotgun (WGS) entry which is preliminary data.</text>
</comment>
<dbReference type="Proteomes" id="UP001595807">
    <property type="component" value="Unassembled WGS sequence"/>
</dbReference>
<reference evidence="2" key="1">
    <citation type="journal article" date="2019" name="Int. J. Syst. Evol. Microbiol.">
        <title>The Global Catalogue of Microorganisms (GCM) 10K type strain sequencing project: providing services to taxonomists for standard genome sequencing and annotation.</title>
        <authorList>
            <consortium name="The Broad Institute Genomics Platform"/>
            <consortium name="The Broad Institute Genome Sequencing Center for Infectious Disease"/>
            <person name="Wu L."/>
            <person name="Ma J."/>
        </authorList>
    </citation>
    <scope>NUCLEOTIDE SEQUENCE [LARGE SCALE GENOMIC DNA]</scope>
    <source>
        <strain evidence="2">CCUG 67170</strain>
    </source>
</reference>
<dbReference type="EMBL" id="JBHRZV010000052">
    <property type="protein sequence ID" value="MFC3928773.1"/>
    <property type="molecule type" value="Genomic_DNA"/>
</dbReference>
<evidence type="ECO:0000313" key="1">
    <source>
        <dbReference type="EMBL" id="MFC3928773.1"/>
    </source>
</evidence>
<accession>A0ABV8CXL8</accession>
<name>A0ABV8CXL8_9STRE</name>